<comment type="subunit">
    <text evidence="4">Heterodimer of SbcC and SbcD.</text>
</comment>
<dbReference type="GO" id="GO:0006310">
    <property type="term" value="P:DNA recombination"/>
    <property type="evidence" value="ECO:0007669"/>
    <property type="project" value="UniProtKB-KW"/>
</dbReference>
<reference evidence="6 7" key="2">
    <citation type="journal article" date="2012" name="Stand. Genomic Sci.">
        <title>Genome sequence of the moderately thermophilic, amino-acid-degrading and sulfur-reducing bacterium Thermovirga lienii type strain (Cas60314(T)).</title>
        <authorList>
            <person name="Goker M."/>
            <person name="Saunders E."/>
            <person name="Lapidus A."/>
            <person name="Nolan M."/>
            <person name="Lucas S."/>
            <person name="Hammon N."/>
            <person name="Deshpande S."/>
            <person name="Cheng J.F."/>
            <person name="Han C."/>
            <person name="Tapia R."/>
            <person name="Goodwin L.A."/>
            <person name="Pitluck S."/>
            <person name="Liolios K."/>
            <person name="Mavromatis K."/>
            <person name="Pagani I."/>
            <person name="Ivanova N."/>
            <person name="Mikhailova N."/>
            <person name="Pati A."/>
            <person name="Chen A."/>
            <person name="Palaniappan K."/>
            <person name="Land M."/>
            <person name="Chang Y.J."/>
            <person name="Jeffries C.D."/>
            <person name="Brambilla E.M."/>
            <person name="Rohde M."/>
            <person name="Spring S."/>
            <person name="Detter J.C."/>
            <person name="Woyke T."/>
            <person name="Bristow J."/>
            <person name="Eisen J.A."/>
            <person name="Markowitz V."/>
            <person name="Hugenholtz P."/>
            <person name="Kyrpides N.C."/>
            <person name="Klenk H.P."/>
        </authorList>
    </citation>
    <scope>NUCLEOTIDE SEQUENCE [LARGE SCALE GENOMIC DNA]</scope>
    <source>
        <strain evidence="7">ATCC BAA-1197 / DSM 17291 / Cas60314</strain>
    </source>
</reference>
<keyword evidence="2 4" id="KW-0378">Hydrolase</keyword>
<dbReference type="Proteomes" id="UP000005868">
    <property type="component" value="Chromosome"/>
</dbReference>
<dbReference type="GO" id="GO:0006260">
    <property type="term" value="P:DNA replication"/>
    <property type="evidence" value="ECO:0007669"/>
    <property type="project" value="UniProtKB-KW"/>
</dbReference>
<accession>G7V7W6</accession>
<evidence type="ECO:0000256" key="1">
    <source>
        <dbReference type="ARBA" id="ARBA00022722"/>
    </source>
</evidence>
<dbReference type="OrthoDB" id="9773856at2"/>
<dbReference type="STRING" id="580340.Tlie_0467"/>
<dbReference type="HOGENOM" id="CLU_038045_1_0_0"/>
<dbReference type="AlphaFoldDB" id="G7V7W6"/>
<keyword evidence="1 4" id="KW-0540">Nuclease</keyword>
<keyword evidence="4" id="KW-0255">Endonuclease</keyword>
<keyword evidence="4" id="KW-0233">DNA recombination</keyword>
<dbReference type="Gene3D" id="3.60.21.10">
    <property type="match status" value="1"/>
</dbReference>
<dbReference type="CDD" id="cd00840">
    <property type="entry name" value="MPP_Mre11_N"/>
    <property type="match status" value="1"/>
</dbReference>
<dbReference type="eggNOG" id="COG0420">
    <property type="taxonomic scope" value="Bacteria"/>
</dbReference>
<keyword evidence="4" id="KW-0235">DNA replication</keyword>
<gene>
    <name evidence="4" type="primary">sbcD</name>
    <name evidence="6" type="ordered locus">Tlie_0467</name>
</gene>
<dbReference type="InterPro" id="IPR029052">
    <property type="entry name" value="Metallo-depent_PP-like"/>
</dbReference>
<dbReference type="GO" id="GO:0004519">
    <property type="term" value="F:endonuclease activity"/>
    <property type="evidence" value="ECO:0007669"/>
    <property type="project" value="UniProtKB-KW"/>
</dbReference>
<keyword evidence="3 4" id="KW-0269">Exonuclease</keyword>
<dbReference type="InterPro" id="IPR050535">
    <property type="entry name" value="DNA_Repair-Maintenance_Comp"/>
</dbReference>
<comment type="similarity">
    <text evidence="4">Belongs to the SbcD family.</text>
</comment>
<feature type="domain" description="Calcineurin-like phosphoesterase" evidence="5">
    <location>
        <begin position="1"/>
        <end position="218"/>
    </location>
</feature>
<sequence>MRVLHTADWHLGRIFHGVHLTEDQAYVLDKLVEIVQDARPDVVIVAGDVYDRAVPPQDAVSLLDDVLSRLIAKVGVPVVLIAGNHDSPERLSFGARLLANSNLHVFGPLLPECCPVVIEDDFGPVNIYAIPFAEPPVVREKIAVDDIRDHDSALRQILQHITARQPVDRRSILVAHAAVVGGKTSDSERSLSIGGSETVEPAIFEGFDYVALGHLHQPQSSGEDHIQGNIGVGSLFLVFCEVGDPIRVLF</sequence>
<proteinExistence type="inferred from homology"/>
<evidence type="ECO:0000313" key="7">
    <source>
        <dbReference type="Proteomes" id="UP000005868"/>
    </source>
</evidence>
<name>G7V7W6_THELD</name>
<dbReference type="InterPro" id="IPR004843">
    <property type="entry name" value="Calcineurin-like_PHP"/>
</dbReference>
<dbReference type="PANTHER" id="PTHR30337">
    <property type="entry name" value="COMPONENT OF ATP-DEPENDENT DSDNA EXONUCLEASE"/>
    <property type="match status" value="1"/>
</dbReference>
<dbReference type="InterPro" id="IPR004593">
    <property type="entry name" value="SbcD"/>
</dbReference>
<reference evidence="7" key="1">
    <citation type="submission" date="2011-10" db="EMBL/GenBank/DDBJ databases">
        <title>The complete genome of chromosome of Thermovirga lienii DSM 17291.</title>
        <authorList>
            <consortium name="US DOE Joint Genome Institute (JGI-PGF)"/>
            <person name="Lucas S."/>
            <person name="Copeland A."/>
            <person name="Lapidus A."/>
            <person name="Glavina del Rio T."/>
            <person name="Dalin E."/>
            <person name="Tice H."/>
            <person name="Bruce D."/>
            <person name="Goodwin L."/>
            <person name="Pitluck S."/>
            <person name="Peters L."/>
            <person name="Mikhailova N."/>
            <person name="Saunders E."/>
            <person name="Kyrpides N."/>
            <person name="Mavromatis K."/>
            <person name="Ivanova N."/>
            <person name="Last F.I."/>
            <person name="Brettin T."/>
            <person name="Detter J.C."/>
            <person name="Han C."/>
            <person name="Larimer F."/>
            <person name="Land M."/>
            <person name="Hauser L."/>
            <person name="Markowitz V."/>
            <person name="Cheng J.-F."/>
            <person name="Hugenholtz P."/>
            <person name="Woyke T."/>
            <person name="Wu D."/>
            <person name="Spring S."/>
            <person name="Schroeder M."/>
            <person name="Brambilla E.-M."/>
            <person name="Klenk H.-P."/>
            <person name="Eisen J.A."/>
        </authorList>
    </citation>
    <scope>NUCLEOTIDE SEQUENCE [LARGE SCALE GENOMIC DNA]</scope>
    <source>
        <strain evidence="7">ATCC BAA-1197 / DSM 17291 / Cas60314</strain>
    </source>
</reference>
<dbReference type="Pfam" id="PF00149">
    <property type="entry name" value="Metallophos"/>
    <property type="match status" value="1"/>
</dbReference>
<organism evidence="6 7">
    <name type="scientific">Thermovirga lienii (strain ATCC BAA-1197 / DSM 17291 / Cas60314)</name>
    <dbReference type="NCBI Taxonomy" id="580340"/>
    <lineage>
        <taxon>Bacteria</taxon>
        <taxon>Thermotogati</taxon>
        <taxon>Synergistota</taxon>
        <taxon>Synergistia</taxon>
        <taxon>Synergistales</taxon>
        <taxon>Thermovirgaceae</taxon>
        <taxon>Thermovirga</taxon>
    </lineage>
</organism>
<dbReference type="EMBL" id="CP003096">
    <property type="protein sequence ID" value="AER66202.1"/>
    <property type="molecule type" value="Genomic_DNA"/>
</dbReference>
<evidence type="ECO:0000313" key="6">
    <source>
        <dbReference type="EMBL" id="AER66202.1"/>
    </source>
</evidence>
<protein>
    <recommendedName>
        <fullName evidence="4">Nuclease SbcCD subunit D</fullName>
    </recommendedName>
</protein>
<dbReference type="KEGG" id="tli:Tlie_0467"/>
<dbReference type="PANTHER" id="PTHR30337:SF0">
    <property type="entry name" value="NUCLEASE SBCCD SUBUNIT D"/>
    <property type="match status" value="1"/>
</dbReference>
<comment type="function">
    <text evidence="4">SbcCD cleaves DNA hairpin structures. These structures can inhibit DNA replication and are intermediates in certain DNA recombination reactions. The complex acts as a 3'-&gt;5' double strand exonuclease that can open hairpins. It also has a 5' single-strand endonuclease activity.</text>
</comment>
<evidence type="ECO:0000256" key="4">
    <source>
        <dbReference type="RuleBase" id="RU363069"/>
    </source>
</evidence>
<evidence type="ECO:0000259" key="5">
    <source>
        <dbReference type="Pfam" id="PF00149"/>
    </source>
</evidence>
<keyword evidence="7" id="KW-1185">Reference proteome</keyword>
<dbReference type="InterPro" id="IPR041796">
    <property type="entry name" value="Mre11_N"/>
</dbReference>
<dbReference type="GO" id="GO:0008408">
    <property type="term" value="F:3'-5' exonuclease activity"/>
    <property type="evidence" value="ECO:0007669"/>
    <property type="project" value="InterPro"/>
</dbReference>
<dbReference type="SUPFAM" id="SSF56300">
    <property type="entry name" value="Metallo-dependent phosphatases"/>
    <property type="match status" value="1"/>
</dbReference>
<dbReference type="NCBIfam" id="TIGR00619">
    <property type="entry name" value="sbcd"/>
    <property type="match status" value="1"/>
</dbReference>
<evidence type="ECO:0000256" key="2">
    <source>
        <dbReference type="ARBA" id="ARBA00022801"/>
    </source>
</evidence>
<evidence type="ECO:0000256" key="3">
    <source>
        <dbReference type="ARBA" id="ARBA00022839"/>
    </source>
</evidence>